<reference evidence="6 7" key="1">
    <citation type="submission" date="2019-11" db="EMBL/GenBank/DDBJ databases">
        <title>Bacillus lacus genome.</title>
        <authorList>
            <person name="Allen C.J."/>
            <person name="Newman J.D."/>
        </authorList>
    </citation>
    <scope>NUCLEOTIDE SEQUENCE [LARGE SCALE GENOMIC DNA]</scope>
    <source>
        <strain evidence="6 7">KCTC 33946</strain>
    </source>
</reference>
<dbReference type="GO" id="GO:1902208">
    <property type="term" value="P:regulation of bacterial-type flagellum assembly"/>
    <property type="evidence" value="ECO:0007669"/>
    <property type="project" value="UniProtKB-UniRule"/>
</dbReference>
<dbReference type="NCBIfam" id="TIGR00202">
    <property type="entry name" value="csrA"/>
    <property type="match status" value="1"/>
</dbReference>
<dbReference type="GO" id="GO:0005829">
    <property type="term" value="C:cytosol"/>
    <property type="evidence" value="ECO:0007669"/>
    <property type="project" value="TreeGrafter"/>
</dbReference>
<dbReference type="NCBIfam" id="NF002469">
    <property type="entry name" value="PRK01712.1"/>
    <property type="match status" value="1"/>
</dbReference>
<keyword evidence="4 5" id="KW-0694">RNA-binding</keyword>
<dbReference type="PANTHER" id="PTHR34984">
    <property type="entry name" value="CARBON STORAGE REGULATOR"/>
    <property type="match status" value="1"/>
</dbReference>
<dbReference type="GO" id="GO:0048027">
    <property type="term" value="F:mRNA 5'-UTR binding"/>
    <property type="evidence" value="ECO:0007669"/>
    <property type="project" value="UniProtKB-UniRule"/>
</dbReference>
<protein>
    <recommendedName>
        <fullName evidence="5">Translational regulator CsrA</fullName>
    </recommendedName>
</protein>
<comment type="subunit">
    <text evidence="5">Homodimer; the beta-strands of each monomer intercalate to form a hydrophobic core, while the alpha-helices form wings that extend away from the core.</text>
</comment>
<evidence type="ECO:0000256" key="4">
    <source>
        <dbReference type="ARBA" id="ARBA00022884"/>
    </source>
</evidence>
<keyword evidence="2 5" id="KW-0678">Repressor</keyword>
<dbReference type="InterPro" id="IPR003751">
    <property type="entry name" value="CsrA"/>
</dbReference>
<organism evidence="6 7">
    <name type="scientific">Metabacillus lacus</name>
    <dbReference type="NCBI Taxonomy" id="1983721"/>
    <lineage>
        <taxon>Bacteria</taxon>
        <taxon>Bacillati</taxon>
        <taxon>Bacillota</taxon>
        <taxon>Bacilli</taxon>
        <taxon>Bacillales</taxon>
        <taxon>Bacillaceae</taxon>
        <taxon>Metabacillus</taxon>
    </lineage>
</organism>
<dbReference type="GO" id="GO:0006109">
    <property type="term" value="P:regulation of carbohydrate metabolic process"/>
    <property type="evidence" value="ECO:0007669"/>
    <property type="project" value="InterPro"/>
</dbReference>
<evidence type="ECO:0000256" key="2">
    <source>
        <dbReference type="ARBA" id="ARBA00022491"/>
    </source>
</evidence>
<proteinExistence type="inferred from homology"/>
<dbReference type="EMBL" id="WKKI01000012">
    <property type="protein sequence ID" value="MRX72190.1"/>
    <property type="molecule type" value="Genomic_DNA"/>
</dbReference>
<dbReference type="AlphaFoldDB" id="A0A7X2IYU6"/>
<keyword evidence="3 5" id="KW-0810">Translation regulation</keyword>
<dbReference type="PANTHER" id="PTHR34984:SF1">
    <property type="entry name" value="CARBON STORAGE REGULATOR"/>
    <property type="match status" value="1"/>
</dbReference>
<comment type="function">
    <text evidence="5">A translational regulator that binds mRNA to regulate translation initiation and/or mRNA stability. Usually binds in the 5'-UTR at or near the Shine-Dalgarno sequence preventing ribosome-binding, thus repressing translation. Its main target seems to be the major flagellin gene, while its function is anatagonized by FliW.</text>
</comment>
<dbReference type="Pfam" id="PF02599">
    <property type="entry name" value="CsrA"/>
    <property type="match status" value="1"/>
</dbReference>
<dbReference type="GO" id="GO:0045947">
    <property type="term" value="P:negative regulation of translational initiation"/>
    <property type="evidence" value="ECO:0007669"/>
    <property type="project" value="UniProtKB-UniRule"/>
</dbReference>
<evidence type="ECO:0000256" key="1">
    <source>
        <dbReference type="ARBA" id="ARBA00022490"/>
    </source>
</evidence>
<keyword evidence="1 5" id="KW-0963">Cytoplasm</keyword>
<dbReference type="HAMAP" id="MF_00167">
    <property type="entry name" value="CsrA"/>
    <property type="match status" value="1"/>
</dbReference>
<dbReference type="GO" id="GO:0044781">
    <property type="term" value="P:bacterial-type flagellum organization"/>
    <property type="evidence" value="ECO:0007669"/>
    <property type="project" value="UniProtKB-KW"/>
</dbReference>
<dbReference type="OrthoDB" id="9809061at2"/>
<dbReference type="SUPFAM" id="SSF117130">
    <property type="entry name" value="CsrA-like"/>
    <property type="match status" value="1"/>
</dbReference>
<evidence type="ECO:0000313" key="7">
    <source>
        <dbReference type="Proteomes" id="UP000448867"/>
    </source>
</evidence>
<dbReference type="FunFam" id="2.60.40.4380:FF:000002">
    <property type="entry name" value="Translational regulator CsrA"/>
    <property type="match status" value="1"/>
</dbReference>
<comment type="subcellular location">
    <subcellularLocation>
        <location evidence="5">Cytoplasm</location>
    </subcellularLocation>
</comment>
<evidence type="ECO:0000256" key="3">
    <source>
        <dbReference type="ARBA" id="ARBA00022845"/>
    </source>
</evidence>
<comment type="caution">
    <text evidence="6">The sequence shown here is derived from an EMBL/GenBank/DDBJ whole genome shotgun (WGS) entry which is preliminary data.</text>
</comment>
<dbReference type="InterPro" id="IPR036107">
    <property type="entry name" value="CsrA_sf"/>
</dbReference>
<name>A0A7X2IYU6_9BACI</name>
<evidence type="ECO:0000313" key="6">
    <source>
        <dbReference type="EMBL" id="MRX72190.1"/>
    </source>
</evidence>
<keyword evidence="7" id="KW-1185">Reference proteome</keyword>
<gene>
    <name evidence="5 6" type="primary">csrA</name>
    <name evidence="6" type="ORF">GJU40_08500</name>
</gene>
<dbReference type="Gene3D" id="2.60.40.4380">
    <property type="entry name" value="Translational regulator CsrA"/>
    <property type="match status" value="1"/>
</dbReference>
<accession>A0A7X2IYU6</accession>
<sequence length="76" mass="8547">MLVLSRKINEILQIGDDIEIKILSISGDSVKLGIDAPKHIDIHRKEIYLSIQEENSKAANLSPDFLKNLPNNKLQP</sequence>
<dbReference type="GO" id="GO:0006402">
    <property type="term" value="P:mRNA catabolic process"/>
    <property type="evidence" value="ECO:0007669"/>
    <property type="project" value="InterPro"/>
</dbReference>
<evidence type="ECO:0000256" key="5">
    <source>
        <dbReference type="HAMAP-Rule" id="MF_00167"/>
    </source>
</evidence>
<dbReference type="Proteomes" id="UP000448867">
    <property type="component" value="Unassembled WGS sequence"/>
</dbReference>
<dbReference type="RefSeq" id="WP_154307329.1">
    <property type="nucleotide sequence ID" value="NZ_WKKI01000012.1"/>
</dbReference>
<keyword evidence="5" id="KW-1005">Bacterial flagellum biogenesis</keyword>
<comment type="similarity">
    <text evidence="5">Belongs to the CsrA/RsmA family.</text>
</comment>